<gene>
    <name evidence="1" type="ORF">ALO_08480</name>
</gene>
<dbReference type="AlphaFoldDB" id="F7NHZ8"/>
<dbReference type="eggNOG" id="ENOG503376P">
    <property type="taxonomic scope" value="Bacteria"/>
</dbReference>
<dbReference type="EMBL" id="AFGF01000064">
    <property type="protein sequence ID" value="EGO64333.1"/>
    <property type="molecule type" value="Genomic_DNA"/>
</dbReference>
<dbReference type="RefSeq" id="WP_004094634.1">
    <property type="nucleotide sequence ID" value="NZ_AFGF01000064.1"/>
</dbReference>
<accession>F7NHZ8</accession>
<dbReference type="Proteomes" id="UP000003240">
    <property type="component" value="Unassembled WGS sequence"/>
</dbReference>
<comment type="caution">
    <text evidence="1">The sequence shown here is derived from an EMBL/GenBank/DDBJ whole genome shotgun (WGS) entry which is preliminary data.</text>
</comment>
<name>F7NHZ8_9FIRM</name>
<organism evidence="1 2">
    <name type="scientific">Acetonema longum DSM 6540</name>
    <dbReference type="NCBI Taxonomy" id="1009370"/>
    <lineage>
        <taxon>Bacteria</taxon>
        <taxon>Bacillati</taxon>
        <taxon>Bacillota</taxon>
        <taxon>Negativicutes</taxon>
        <taxon>Acetonemataceae</taxon>
        <taxon>Acetonema</taxon>
    </lineage>
</organism>
<proteinExistence type="predicted"/>
<protein>
    <submittedName>
        <fullName evidence="1">Peptidoglycan-binding protein</fullName>
    </submittedName>
</protein>
<keyword evidence="2" id="KW-1185">Reference proteome</keyword>
<feature type="non-terminal residue" evidence="1">
    <location>
        <position position="1"/>
    </location>
</feature>
<evidence type="ECO:0000313" key="1">
    <source>
        <dbReference type="EMBL" id="EGO64333.1"/>
    </source>
</evidence>
<reference evidence="1 2" key="1">
    <citation type="journal article" date="2011" name="EMBO J.">
        <title>Structural diversity of bacterial flagellar motors.</title>
        <authorList>
            <person name="Chen S."/>
            <person name="Beeby M."/>
            <person name="Murphy G.E."/>
            <person name="Leadbetter J.R."/>
            <person name="Hendrixson D.R."/>
            <person name="Briegel A."/>
            <person name="Li Z."/>
            <person name="Shi J."/>
            <person name="Tocheva E.I."/>
            <person name="Muller A."/>
            <person name="Dobro M.J."/>
            <person name="Jensen G.J."/>
        </authorList>
    </citation>
    <scope>NUCLEOTIDE SEQUENCE [LARGE SCALE GENOMIC DNA]</scope>
    <source>
        <strain evidence="1 2">DSM 6540</strain>
    </source>
</reference>
<evidence type="ECO:0000313" key="2">
    <source>
        <dbReference type="Proteomes" id="UP000003240"/>
    </source>
</evidence>
<sequence length="117" mass="12321">TVASSGTKTLETTADLLKDAQIYGNKVYVKPDVLNKVGAAEANGGSGFSGLAQTVTSSKPATWHGELTGGTQRIVQYSDSQGVKFIIHEVTDAVGNVVHRDFDAVRIASGQVINKMK</sequence>